<dbReference type="PANTHER" id="PTHR23305:SF18">
    <property type="entry name" value="OBG-TYPE G DOMAIN-CONTAINING PROTEIN"/>
    <property type="match status" value="1"/>
</dbReference>
<evidence type="ECO:0000259" key="6">
    <source>
        <dbReference type="PROSITE" id="PS51710"/>
    </source>
</evidence>
<keyword evidence="3 5" id="KW-0067">ATP-binding</keyword>
<evidence type="ECO:0000256" key="5">
    <source>
        <dbReference type="HAMAP-Rule" id="MF_00944"/>
    </source>
</evidence>
<dbReference type="SUPFAM" id="SSF52540">
    <property type="entry name" value="P-loop containing nucleoside triphosphate hydrolases"/>
    <property type="match status" value="1"/>
</dbReference>
<keyword evidence="1" id="KW-0479">Metal-binding</keyword>
<dbReference type="CDD" id="cd01900">
    <property type="entry name" value="YchF"/>
    <property type="match status" value="1"/>
</dbReference>
<dbReference type="GO" id="GO:0043023">
    <property type="term" value="F:ribosomal large subunit binding"/>
    <property type="evidence" value="ECO:0007669"/>
    <property type="project" value="UniProtKB-UniRule"/>
</dbReference>
<dbReference type="EMBL" id="LCHM01000076">
    <property type="protein sequence ID" value="KKT34411.1"/>
    <property type="molecule type" value="Genomic_DNA"/>
</dbReference>
<dbReference type="Gene3D" id="3.40.50.300">
    <property type="entry name" value="P-loop containing nucleotide triphosphate hydrolases"/>
    <property type="match status" value="1"/>
</dbReference>
<dbReference type="SUPFAM" id="SSF81271">
    <property type="entry name" value="TGS-like"/>
    <property type="match status" value="1"/>
</dbReference>
<accession>A0A0G1GHI5</accession>
<evidence type="ECO:0000256" key="4">
    <source>
        <dbReference type="ARBA" id="ARBA00022842"/>
    </source>
</evidence>
<dbReference type="AlphaFoldDB" id="A0A0G1GHI5"/>
<dbReference type="CDD" id="cd04867">
    <property type="entry name" value="TGS_YchF_OLA1"/>
    <property type="match status" value="1"/>
</dbReference>
<dbReference type="PIRSF" id="PIRSF006641">
    <property type="entry name" value="CHP00092"/>
    <property type="match status" value="1"/>
</dbReference>
<reference evidence="7 8" key="1">
    <citation type="journal article" date="2015" name="Nature">
        <title>rRNA introns, odd ribosomes, and small enigmatic genomes across a large radiation of phyla.</title>
        <authorList>
            <person name="Brown C.T."/>
            <person name="Hug L.A."/>
            <person name="Thomas B.C."/>
            <person name="Sharon I."/>
            <person name="Castelle C.J."/>
            <person name="Singh A."/>
            <person name="Wilkins M.J."/>
            <person name="Williams K.H."/>
            <person name="Banfield J.F."/>
        </authorList>
    </citation>
    <scope>NUCLEOTIDE SEQUENCE [LARGE SCALE GENOMIC DNA]</scope>
</reference>
<evidence type="ECO:0000313" key="7">
    <source>
        <dbReference type="EMBL" id="KKT34411.1"/>
    </source>
</evidence>
<dbReference type="Gene3D" id="3.10.20.30">
    <property type="match status" value="1"/>
</dbReference>
<feature type="domain" description="OBG-type G" evidence="6">
    <location>
        <begin position="3"/>
        <end position="267"/>
    </location>
</feature>
<keyword evidence="4" id="KW-0460">Magnesium</keyword>
<dbReference type="InterPro" id="IPR006073">
    <property type="entry name" value="GTP-bd"/>
</dbReference>
<evidence type="ECO:0000256" key="3">
    <source>
        <dbReference type="ARBA" id="ARBA00022840"/>
    </source>
</evidence>
<dbReference type="Gene3D" id="1.10.150.300">
    <property type="entry name" value="TGS-like domain"/>
    <property type="match status" value="1"/>
</dbReference>
<dbReference type="GO" id="GO:0005525">
    <property type="term" value="F:GTP binding"/>
    <property type="evidence" value="ECO:0007669"/>
    <property type="project" value="InterPro"/>
</dbReference>
<dbReference type="GO" id="GO:0005737">
    <property type="term" value="C:cytoplasm"/>
    <property type="evidence" value="ECO:0007669"/>
    <property type="project" value="TreeGrafter"/>
</dbReference>
<dbReference type="InterPro" id="IPR012676">
    <property type="entry name" value="TGS-like"/>
</dbReference>
<dbReference type="Pfam" id="PF06071">
    <property type="entry name" value="YchF-GTPase_C"/>
    <property type="match status" value="1"/>
</dbReference>
<comment type="similarity">
    <text evidence="5">Belongs to the TRAFAC class OBG-HflX-like GTPase superfamily. OBG GTPase family. YchF/OLA1 subfamily.</text>
</comment>
<organism evidence="7 8">
    <name type="scientific">Candidatus Gottesmanbacteria bacterium GW2011_GWB1_44_11c</name>
    <dbReference type="NCBI Taxonomy" id="1618447"/>
    <lineage>
        <taxon>Bacteria</taxon>
        <taxon>Candidatus Gottesmaniibacteriota</taxon>
    </lineage>
</organism>
<evidence type="ECO:0000313" key="8">
    <source>
        <dbReference type="Proteomes" id="UP000034617"/>
    </source>
</evidence>
<dbReference type="GO" id="GO:0016887">
    <property type="term" value="F:ATP hydrolysis activity"/>
    <property type="evidence" value="ECO:0007669"/>
    <property type="project" value="UniProtKB-UniRule"/>
</dbReference>
<dbReference type="InterPro" id="IPR027417">
    <property type="entry name" value="P-loop_NTPase"/>
</dbReference>
<dbReference type="InterPro" id="IPR031167">
    <property type="entry name" value="G_OBG"/>
</dbReference>
<comment type="caution">
    <text evidence="7">The sequence shown here is derived from an EMBL/GenBank/DDBJ whole genome shotgun (WGS) entry which is preliminary data.</text>
</comment>
<dbReference type="FunFam" id="1.10.150.300:FF:000001">
    <property type="entry name" value="Ribosome-binding ATPase YchF"/>
    <property type="match status" value="1"/>
</dbReference>
<dbReference type="PRINTS" id="PR00326">
    <property type="entry name" value="GTP1OBG"/>
</dbReference>
<dbReference type="PROSITE" id="PS51710">
    <property type="entry name" value="G_OBG"/>
    <property type="match status" value="1"/>
</dbReference>
<evidence type="ECO:0000256" key="1">
    <source>
        <dbReference type="ARBA" id="ARBA00022723"/>
    </source>
</evidence>
<proteinExistence type="inferred from homology"/>
<dbReference type="NCBIfam" id="TIGR00092">
    <property type="entry name" value="redox-regulated ATPase YchF"/>
    <property type="match status" value="1"/>
</dbReference>
<dbReference type="GO" id="GO:0046872">
    <property type="term" value="F:metal ion binding"/>
    <property type="evidence" value="ECO:0007669"/>
    <property type="project" value="UniProtKB-KW"/>
</dbReference>
<feature type="binding site" evidence="5">
    <location>
        <begin position="12"/>
        <end position="17"/>
    </location>
    <ligand>
        <name>ATP</name>
        <dbReference type="ChEBI" id="CHEBI:30616"/>
    </ligand>
</feature>
<dbReference type="PANTHER" id="PTHR23305">
    <property type="entry name" value="OBG GTPASE FAMILY"/>
    <property type="match status" value="1"/>
</dbReference>
<dbReference type="GO" id="GO:0005524">
    <property type="term" value="F:ATP binding"/>
    <property type="evidence" value="ECO:0007669"/>
    <property type="project" value="UniProtKB-UniRule"/>
</dbReference>
<dbReference type="PATRIC" id="fig|1618447.3.peg.1284"/>
<gene>
    <name evidence="5" type="primary">ychF</name>
    <name evidence="7" type="ORF">UW22_C0076G0002</name>
</gene>
<sequence>MNLKIGIVGLPNAGKSTLFNALLKKSVADVAPYPFCTIEPNVGVVPVPDVRLERLAEVTKEEEKMDKLPPLVPAIVEFVDIAGLVAGASKGEGLGNKFLSHIREVDLICHVVRNFVDPSVVHVAGEINPLRDKDIIETELILADLQTLEKQQEPFGYQQHKPQPDRSTKEDFERFDLVVKLRSELNNGRSVREIITDEFEQEMVRDLHLLSMKPTLFVINVNEEELSTKNNTNNPIIPMTNENTLVICAKTEAELVSLTPEEQKEYLTALGVKASGLDLLIQKAYQMLGLISFLTTGVIEARAWTIVTGTKAPQAAGTIHTDFEKKFIKADCVSYTDFINPSGLASPKPSEGGWKKSRELGKVRQEGREYSMRDGDVVEFKIGA</sequence>
<dbReference type="InterPro" id="IPR023192">
    <property type="entry name" value="TGS-like_dom_sf"/>
</dbReference>
<dbReference type="FunFam" id="3.10.20.30:FF:000001">
    <property type="entry name" value="Ribosome-binding ATPase YchF"/>
    <property type="match status" value="1"/>
</dbReference>
<dbReference type="InterPro" id="IPR013029">
    <property type="entry name" value="YchF_C"/>
</dbReference>
<dbReference type="Proteomes" id="UP000034617">
    <property type="component" value="Unassembled WGS sequence"/>
</dbReference>
<dbReference type="Pfam" id="PF01926">
    <property type="entry name" value="MMR_HSR1"/>
    <property type="match status" value="1"/>
</dbReference>
<evidence type="ECO:0000256" key="2">
    <source>
        <dbReference type="ARBA" id="ARBA00022741"/>
    </source>
</evidence>
<dbReference type="InterPro" id="IPR012675">
    <property type="entry name" value="Beta-grasp_dom_sf"/>
</dbReference>
<dbReference type="HAMAP" id="MF_00944">
    <property type="entry name" value="YchF_OLA1_ATPase"/>
    <property type="match status" value="1"/>
</dbReference>
<name>A0A0G1GHI5_9BACT</name>
<dbReference type="InterPro" id="IPR041706">
    <property type="entry name" value="YchF_N"/>
</dbReference>
<keyword evidence="2 5" id="KW-0547">Nucleotide-binding</keyword>
<comment type="function">
    <text evidence="5">ATPase that binds to both the 70S ribosome and the 50S ribosomal subunit in a nucleotide-independent manner.</text>
</comment>
<protein>
    <recommendedName>
        <fullName evidence="5">Ribosome-binding ATPase YchF</fullName>
    </recommendedName>
</protein>
<dbReference type="InterPro" id="IPR004396">
    <property type="entry name" value="ATPase_YchF/OLA1"/>
</dbReference>